<organism evidence="2 3">
    <name type="scientific">Rhizobium soli</name>
    <dbReference type="NCBI Taxonomy" id="424798"/>
    <lineage>
        <taxon>Bacteria</taxon>
        <taxon>Pseudomonadati</taxon>
        <taxon>Pseudomonadota</taxon>
        <taxon>Alphaproteobacteria</taxon>
        <taxon>Hyphomicrobiales</taxon>
        <taxon>Rhizobiaceae</taxon>
        <taxon>Rhizobium/Agrobacterium group</taxon>
        <taxon>Rhizobium</taxon>
    </lineage>
</organism>
<keyword evidence="3" id="KW-1185">Reference proteome</keyword>
<dbReference type="AlphaFoldDB" id="A0A7X0JGN0"/>
<evidence type="ECO:0000313" key="3">
    <source>
        <dbReference type="Proteomes" id="UP000585437"/>
    </source>
</evidence>
<reference evidence="2 3" key="1">
    <citation type="submission" date="2020-08" db="EMBL/GenBank/DDBJ databases">
        <title>The Agave Microbiome: Exploring the role of microbial communities in plant adaptations to desert environments.</title>
        <authorList>
            <person name="Partida-Martinez L.P."/>
        </authorList>
    </citation>
    <scope>NUCLEOTIDE SEQUENCE [LARGE SCALE GENOMIC DNA]</scope>
    <source>
        <strain evidence="2 3">AS3.12</strain>
    </source>
</reference>
<dbReference type="Proteomes" id="UP000585437">
    <property type="component" value="Unassembled WGS sequence"/>
</dbReference>
<dbReference type="RefSeq" id="WP_062580987.1">
    <property type="nucleotide sequence ID" value="NZ_JACHBU010000001.1"/>
</dbReference>
<proteinExistence type="predicted"/>
<evidence type="ECO:0000313" key="2">
    <source>
        <dbReference type="EMBL" id="MBB6506874.1"/>
    </source>
</evidence>
<comment type="caution">
    <text evidence="2">The sequence shown here is derived from an EMBL/GenBank/DDBJ whole genome shotgun (WGS) entry which is preliminary data.</text>
</comment>
<name>A0A7X0JGN0_9HYPH</name>
<evidence type="ECO:0000256" key="1">
    <source>
        <dbReference type="SAM" id="MobiDB-lite"/>
    </source>
</evidence>
<protein>
    <submittedName>
        <fullName evidence="2">Uncharacterized protein</fullName>
    </submittedName>
</protein>
<sequence length="65" mass="7640">MDDFTQMIKLLESAKQLADMNQLPMLAYFVEMAKAETRGHRTTLRERRRGQDKNQDKIEKIQAAE</sequence>
<gene>
    <name evidence="2" type="ORF">F4695_000193</name>
</gene>
<feature type="region of interest" description="Disordered" evidence="1">
    <location>
        <begin position="37"/>
        <end position="65"/>
    </location>
</feature>
<dbReference type="EMBL" id="JACHBU010000001">
    <property type="protein sequence ID" value="MBB6506874.1"/>
    <property type="molecule type" value="Genomic_DNA"/>
</dbReference>
<accession>A0A7X0JGN0</accession>